<dbReference type="Proteomes" id="UP001500902">
    <property type="component" value="Unassembled WGS sequence"/>
</dbReference>
<dbReference type="PRINTS" id="PR00364">
    <property type="entry name" value="DISEASERSIST"/>
</dbReference>
<dbReference type="RefSeq" id="WP_344884131.1">
    <property type="nucleotide sequence ID" value="NZ_BAAAZP010000100.1"/>
</dbReference>
<dbReference type="Pfam" id="PF13424">
    <property type="entry name" value="TPR_12"/>
    <property type="match status" value="1"/>
</dbReference>
<proteinExistence type="inferred from homology"/>
<dbReference type="InterPro" id="IPR005158">
    <property type="entry name" value="BTAD"/>
</dbReference>
<dbReference type="SUPFAM" id="SSF48452">
    <property type="entry name" value="TPR-like"/>
    <property type="match status" value="3"/>
</dbReference>
<evidence type="ECO:0000256" key="2">
    <source>
        <dbReference type="ARBA" id="ARBA00023015"/>
    </source>
</evidence>
<dbReference type="InterPro" id="IPR042197">
    <property type="entry name" value="Apaf_helical"/>
</dbReference>
<dbReference type="InterPro" id="IPR001867">
    <property type="entry name" value="OmpR/PhoB-type_DNA-bd"/>
</dbReference>
<dbReference type="SMART" id="SM00862">
    <property type="entry name" value="Trans_reg_C"/>
    <property type="match status" value="1"/>
</dbReference>
<dbReference type="InterPro" id="IPR003593">
    <property type="entry name" value="AAA+_ATPase"/>
</dbReference>
<dbReference type="Pfam" id="PF13191">
    <property type="entry name" value="AAA_16"/>
    <property type="match status" value="1"/>
</dbReference>
<dbReference type="Gene3D" id="1.10.8.430">
    <property type="entry name" value="Helical domain of apoptotic protease-activating factors"/>
    <property type="match status" value="1"/>
</dbReference>
<dbReference type="SUPFAM" id="SSF46894">
    <property type="entry name" value="C-terminal effector domain of the bipartite response regulators"/>
    <property type="match status" value="1"/>
</dbReference>
<organism evidence="7 8">
    <name type="scientific">Nonomuraea antimicrobica</name>
    <dbReference type="NCBI Taxonomy" id="561173"/>
    <lineage>
        <taxon>Bacteria</taxon>
        <taxon>Bacillati</taxon>
        <taxon>Actinomycetota</taxon>
        <taxon>Actinomycetes</taxon>
        <taxon>Streptosporangiales</taxon>
        <taxon>Streptosporangiaceae</taxon>
        <taxon>Nonomuraea</taxon>
    </lineage>
</organism>
<dbReference type="CDD" id="cd15831">
    <property type="entry name" value="BTAD"/>
    <property type="match status" value="1"/>
</dbReference>
<dbReference type="InterPro" id="IPR011990">
    <property type="entry name" value="TPR-like_helical_dom_sf"/>
</dbReference>
<accession>A0ABP7CD61</accession>
<evidence type="ECO:0000313" key="7">
    <source>
        <dbReference type="EMBL" id="GAA3683375.1"/>
    </source>
</evidence>
<evidence type="ECO:0000259" key="6">
    <source>
        <dbReference type="PROSITE" id="PS51755"/>
    </source>
</evidence>
<dbReference type="Gene3D" id="1.25.40.10">
    <property type="entry name" value="Tetratricopeptide repeat domain"/>
    <property type="match status" value="2"/>
</dbReference>
<protein>
    <submittedName>
        <fullName evidence="7">BTAD domain-containing putative transcriptional regulator</fullName>
    </submittedName>
</protein>
<dbReference type="PANTHER" id="PTHR35807">
    <property type="entry name" value="TRANSCRIPTIONAL REGULATOR REDD-RELATED"/>
    <property type="match status" value="1"/>
</dbReference>
<dbReference type="InterPro" id="IPR016032">
    <property type="entry name" value="Sig_transdc_resp-reg_C-effctor"/>
</dbReference>
<gene>
    <name evidence="7" type="ORF">GCM10022224_054950</name>
</gene>
<dbReference type="Gene3D" id="1.10.10.10">
    <property type="entry name" value="Winged helix-like DNA-binding domain superfamily/Winged helix DNA-binding domain"/>
    <property type="match status" value="1"/>
</dbReference>
<dbReference type="PANTHER" id="PTHR35807:SF1">
    <property type="entry name" value="TRANSCRIPTIONAL REGULATOR REDD"/>
    <property type="match status" value="1"/>
</dbReference>
<feature type="domain" description="OmpR/PhoB-type" evidence="6">
    <location>
        <begin position="1"/>
        <end position="89"/>
    </location>
</feature>
<dbReference type="Pfam" id="PF03704">
    <property type="entry name" value="BTAD"/>
    <property type="match status" value="1"/>
</dbReference>
<dbReference type="SMART" id="SM00028">
    <property type="entry name" value="TPR"/>
    <property type="match status" value="5"/>
</dbReference>
<dbReference type="Gene3D" id="3.40.50.300">
    <property type="entry name" value="P-loop containing nucleotide triphosphate hydrolases"/>
    <property type="match status" value="1"/>
</dbReference>
<dbReference type="SMART" id="SM01043">
    <property type="entry name" value="BTAD"/>
    <property type="match status" value="1"/>
</dbReference>
<dbReference type="SUPFAM" id="SSF52540">
    <property type="entry name" value="P-loop containing nucleoside triphosphate hydrolases"/>
    <property type="match status" value="1"/>
</dbReference>
<sequence>MDFKILGTVRLSGPSGLVSLSRKQRALMAALLLHPNTTVSTDRLIAAVWDDPPRSALANIQTYVHQLRRGLEGSGLRLRTEGSGYVCEVPPGSLDLLVFEEGLRRARRDQAAGDLSAADREYAAAIALWRGAPAEDVPLGGVLAPRITELEERLAVARSEWIDVRLALGRDDLVGELRALVAAHPLRERLWEQLVVAMHQSGRRDEALEAFRRAREILVAELGIEPGPELRRLHAALLAGDAELDARPAMPAPFQRLCQLPADTADFVGREAEIAELLSLMRAATDRLSPPIVLVSGLPGVGKTTLAVRLAHLLRADYPDGQLFVRLGQDALGPREPGELLEVLLRSLGVDGAVIPAPIEERARLLRQRLADQAVLVVLDDAVEEAQLRHLLPGTARGAVLVTSRSWLPALEGAVRLALDPPDEKEALLLLERVAGADRIGMAPGAAEEILRACGRLPLAIRVVGARLATRPVWPVSEFATRLAGRGLDELVVGGLDVRATFEPSYAALPDPARRAFRLLGLAGLDSAAEWSIAALLGVPALEADAALETLVTRGMLTSTEVDGAGQPRYRLHDLLRVYARERAEAEESPRRRDEALTRHVLECLRRTRDGTRRIPIPLAPPYAREPETGPAPDVRAGAAWLAAERRTLMLALTSAAELGLAKTATELAHHFTGYLIMDRFLDDAEEVQKIVTSLGDERATRRARLLLASVYIERGDFLPAEELCGDLLAEFSRDGDTHGTAYALVARAAARHMTGSVDEALTDTYASIDLLEAHEDTAGLAYAWTWPVWIHAERGEYGRAAEIARARLAVTREEDHVVRGHLLRALGAALHQRGETAEAVVRYRESLVTAEANGDRVEAGKVLRRLGEALGALGRFDEAVETLTASRRLFVECGEMVGEALAGHSLGVVRLEQGDPDRALRHLHVALAGLSDGGSRVWRARTLRELGRAYALLGRHEESEGAWREALALFGDTVEAKEVAGLLGE</sequence>
<dbReference type="SMART" id="SM00382">
    <property type="entry name" value="AAA"/>
    <property type="match status" value="1"/>
</dbReference>
<dbReference type="Pfam" id="PF00486">
    <property type="entry name" value="Trans_reg_C"/>
    <property type="match status" value="1"/>
</dbReference>
<dbReference type="PROSITE" id="PS51755">
    <property type="entry name" value="OMPR_PHOB"/>
    <property type="match status" value="1"/>
</dbReference>
<keyword evidence="8" id="KW-1185">Reference proteome</keyword>
<dbReference type="EMBL" id="BAAAZP010000100">
    <property type="protein sequence ID" value="GAA3683375.1"/>
    <property type="molecule type" value="Genomic_DNA"/>
</dbReference>
<evidence type="ECO:0000256" key="4">
    <source>
        <dbReference type="ARBA" id="ARBA00023163"/>
    </source>
</evidence>
<name>A0ABP7CD61_9ACTN</name>
<dbReference type="InterPro" id="IPR051677">
    <property type="entry name" value="AfsR-DnrI-RedD_regulator"/>
</dbReference>
<reference evidence="8" key="1">
    <citation type="journal article" date="2019" name="Int. J. Syst. Evol. Microbiol.">
        <title>The Global Catalogue of Microorganisms (GCM) 10K type strain sequencing project: providing services to taxonomists for standard genome sequencing and annotation.</title>
        <authorList>
            <consortium name="The Broad Institute Genomics Platform"/>
            <consortium name="The Broad Institute Genome Sequencing Center for Infectious Disease"/>
            <person name="Wu L."/>
            <person name="Ma J."/>
        </authorList>
    </citation>
    <scope>NUCLEOTIDE SEQUENCE [LARGE SCALE GENOMIC DNA]</scope>
    <source>
        <strain evidence="8">JCM 16904</strain>
    </source>
</reference>
<evidence type="ECO:0000313" key="8">
    <source>
        <dbReference type="Proteomes" id="UP001500902"/>
    </source>
</evidence>
<comment type="caution">
    <text evidence="7">The sequence shown here is derived from an EMBL/GenBank/DDBJ whole genome shotgun (WGS) entry which is preliminary data.</text>
</comment>
<comment type="similarity">
    <text evidence="1">Belongs to the AfsR/DnrI/RedD regulatory family.</text>
</comment>
<evidence type="ECO:0000256" key="3">
    <source>
        <dbReference type="ARBA" id="ARBA00023125"/>
    </source>
</evidence>
<dbReference type="InterPro" id="IPR058852">
    <property type="entry name" value="HTH_77"/>
</dbReference>
<dbReference type="Pfam" id="PF25872">
    <property type="entry name" value="HTH_77"/>
    <property type="match status" value="1"/>
</dbReference>
<dbReference type="InterPro" id="IPR019734">
    <property type="entry name" value="TPR_rpt"/>
</dbReference>
<evidence type="ECO:0000256" key="5">
    <source>
        <dbReference type="PROSITE-ProRule" id="PRU01091"/>
    </source>
</evidence>
<dbReference type="InterPro" id="IPR036388">
    <property type="entry name" value="WH-like_DNA-bd_sf"/>
</dbReference>
<evidence type="ECO:0000256" key="1">
    <source>
        <dbReference type="ARBA" id="ARBA00005820"/>
    </source>
</evidence>
<feature type="DNA-binding region" description="OmpR/PhoB-type" evidence="5">
    <location>
        <begin position="1"/>
        <end position="89"/>
    </location>
</feature>
<keyword evidence="3 5" id="KW-0238">DNA-binding</keyword>
<keyword evidence="2" id="KW-0805">Transcription regulation</keyword>
<keyword evidence="4" id="KW-0804">Transcription</keyword>
<dbReference type="InterPro" id="IPR041664">
    <property type="entry name" value="AAA_16"/>
</dbReference>
<dbReference type="InterPro" id="IPR027417">
    <property type="entry name" value="P-loop_NTPase"/>
</dbReference>